<name>A0ABV7MN15_9HYPH</name>
<dbReference type="Proteomes" id="UP001595648">
    <property type="component" value="Unassembled WGS sequence"/>
</dbReference>
<accession>A0ABV7MN15</accession>
<sequence>MAYSKQLQAFDKVMRELPEAVAKAIEPKLVIEANKIAGRIQRAAPEDSGDLKDSVAVTAPGQSTPAYSQPGGSRIAANNEAIITVGNHVVRYPHLIEYGTSKMAAQPYFWPSVRTYGPRAQRAIKLALGKLVKAAWQRP</sequence>
<reference evidence="2" key="1">
    <citation type="journal article" date="2019" name="Int. J. Syst. Evol. Microbiol.">
        <title>The Global Catalogue of Microorganisms (GCM) 10K type strain sequencing project: providing services to taxonomists for standard genome sequencing and annotation.</title>
        <authorList>
            <consortium name="The Broad Institute Genomics Platform"/>
            <consortium name="The Broad Institute Genome Sequencing Center for Infectious Disease"/>
            <person name="Wu L."/>
            <person name="Ma J."/>
        </authorList>
    </citation>
    <scope>NUCLEOTIDE SEQUENCE [LARGE SCALE GENOMIC DNA]</scope>
    <source>
        <strain evidence="2">ICMP 19515</strain>
    </source>
</reference>
<dbReference type="InterPro" id="IPR010064">
    <property type="entry name" value="HK97-gp10_tail"/>
</dbReference>
<comment type="caution">
    <text evidence="1">The sequence shown here is derived from an EMBL/GenBank/DDBJ whole genome shotgun (WGS) entry which is preliminary data.</text>
</comment>
<organism evidence="1 2">
    <name type="scientific">Mesorhizobium cantuariense</name>
    <dbReference type="NCBI Taxonomy" id="1300275"/>
    <lineage>
        <taxon>Bacteria</taxon>
        <taxon>Pseudomonadati</taxon>
        <taxon>Pseudomonadota</taxon>
        <taxon>Alphaproteobacteria</taxon>
        <taxon>Hyphomicrobiales</taxon>
        <taxon>Phyllobacteriaceae</taxon>
        <taxon>Mesorhizobium</taxon>
    </lineage>
</organism>
<dbReference type="EMBL" id="JBHRVD010000001">
    <property type="protein sequence ID" value="MFC3322624.1"/>
    <property type="molecule type" value="Genomic_DNA"/>
</dbReference>
<proteinExistence type="predicted"/>
<evidence type="ECO:0000313" key="1">
    <source>
        <dbReference type="EMBL" id="MFC3322624.1"/>
    </source>
</evidence>
<dbReference type="RefSeq" id="WP_378979179.1">
    <property type="nucleotide sequence ID" value="NZ_JBHRVD010000001.1"/>
</dbReference>
<evidence type="ECO:0000313" key="2">
    <source>
        <dbReference type="Proteomes" id="UP001595648"/>
    </source>
</evidence>
<gene>
    <name evidence="1" type="ORF">ACFOJ9_12635</name>
</gene>
<dbReference type="Pfam" id="PF04883">
    <property type="entry name" value="HK97-gp10_like"/>
    <property type="match status" value="1"/>
</dbReference>
<protein>
    <submittedName>
        <fullName evidence="1">HK97 gp10 family phage protein</fullName>
    </submittedName>
</protein>
<keyword evidence="2" id="KW-1185">Reference proteome</keyword>